<accession>A0A840UR46</accession>
<evidence type="ECO:0000256" key="1">
    <source>
        <dbReference type="SAM" id="Phobius"/>
    </source>
</evidence>
<keyword evidence="4" id="KW-1185">Reference proteome</keyword>
<evidence type="ECO:0000313" key="4">
    <source>
        <dbReference type="Proteomes" id="UP000559117"/>
    </source>
</evidence>
<dbReference type="Pfam" id="PF12729">
    <property type="entry name" value="4HB_MCP_1"/>
    <property type="match status" value="1"/>
</dbReference>
<gene>
    <name evidence="3" type="ORF">HNR32_000424</name>
</gene>
<dbReference type="Proteomes" id="UP000559117">
    <property type="component" value="Unassembled WGS sequence"/>
</dbReference>
<proteinExistence type="predicted"/>
<evidence type="ECO:0000259" key="2">
    <source>
        <dbReference type="Pfam" id="PF12729"/>
    </source>
</evidence>
<keyword evidence="1" id="KW-1133">Transmembrane helix</keyword>
<evidence type="ECO:0000313" key="3">
    <source>
        <dbReference type="EMBL" id="MBB5335304.1"/>
    </source>
</evidence>
<dbReference type="AlphaFoldDB" id="A0A840UR46"/>
<name>A0A840UR46_9FIRM</name>
<dbReference type="RefSeq" id="WP_183859170.1">
    <property type="nucleotide sequence ID" value="NZ_JACHFH010000003.1"/>
</dbReference>
<sequence>MNWFNNLRTGVKISLLGAGAIIALGIIAVIGYMGLEQSSDSTEKMYSQNLLAVQFINNTRSQSHQIEADIYGLMNTEDPDAEQK</sequence>
<keyword evidence="1" id="KW-0812">Transmembrane</keyword>
<feature type="domain" description="Chemotaxis methyl-accepting receptor HlyB-like 4HB MCP" evidence="2">
    <location>
        <begin position="6"/>
        <end position="83"/>
    </location>
</feature>
<dbReference type="EMBL" id="JACHFH010000003">
    <property type="protein sequence ID" value="MBB5335304.1"/>
    <property type="molecule type" value="Genomic_DNA"/>
</dbReference>
<reference evidence="3 4" key="1">
    <citation type="submission" date="2020-08" db="EMBL/GenBank/DDBJ databases">
        <title>Genomic Encyclopedia of Type Strains, Phase IV (KMG-IV): sequencing the most valuable type-strain genomes for metagenomic binning, comparative biology and taxonomic classification.</title>
        <authorList>
            <person name="Goeker M."/>
        </authorList>
    </citation>
    <scope>NUCLEOTIDE SEQUENCE [LARGE SCALE GENOMIC DNA]</scope>
    <source>
        <strain evidence="3 4">DSM 24661</strain>
    </source>
</reference>
<keyword evidence="1" id="KW-0472">Membrane</keyword>
<feature type="transmembrane region" description="Helical" evidence="1">
    <location>
        <begin position="13"/>
        <end position="35"/>
    </location>
</feature>
<dbReference type="InterPro" id="IPR024478">
    <property type="entry name" value="HlyB_4HB_MCP"/>
</dbReference>
<comment type="caution">
    <text evidence="3">The sequence shown here is derived from an EMBL/GenBank/DDBJ whole genome shotgun (WGS) entry which is preliminary data.</text>
</comment>
<organism evidence="3 4">
    <name type="scientific">Pectinatus brassicae</name>
    <dbReference type="NCBI Taxonomy" id="862415"/>
    <lineage>
        <taxon>Bacteria</taxon>
        <taxon>Bacillati</taxon>
        <taxon>Bacillota</taxon>
        <taxon>Negativicutes</taxon>
        <taxon>Selenomonadales</taxon>
        <taxon>Selenomonadaceae</taxon>
        <taxon>Pectinatus</taxon>
    </lineage>
</organism>
<protein>
    <recommendedName>
        <fullName evidence="2">Chemotaxis methyl-accepting receptor HlyB-like 4HB MCP domain-containing protein</fullName>
    </recommendedName>
</protein>